<evidence type="ECO:0000256" key="4">
    <source>
        <dbReference type="ARBA" id="ARBA00023014"/>
    </source>
</evidence>
<keyword evidence="7" id="KW-1185">Reference proteome</keyword>
<dbReference type="eggNOG" id="COG2146">
    <property type="taxonomic scope" value="Bacteria"/>
</dbReference>
<keyword evidence="4" id="KW-0411">Iron-sulfur</keyword>
<dbReference type="PANTHER" id="PTHR21496:SF23">
    <property type="entry name" value="3-PHENYLPROPIONATE_CINNAMIC ACID DIOXYGENASE FERREDOXIN SUBUNIT"/>
    <property type="match status" value="1"/>
</dbReference>
<dbReference type="GO" id="GO:0004497">
    <property type="term" value="F:monooxygenase activity"/>
    <property type="evidence" value="ECO:0007669"/>
    <property type="project" value="UniProtKB-ARBA"/>
</dbReference>
<dbReference type="PANTHER" id="PTHR21496">
    <property type="entry name" value="FERREDOXIN-RELATED"/>
    <property type="match status" value="1"/>
</dbReference>
<reference evidence="6 7" key="1">
    <citation type="journal article" date="2010" name="PLoS ONE">
        <title>Genome erosion in a nitrogen-fixing vertically transmitted endosymbiotic multicellular cyanobacterium.</title>
        <authorList>
            <person name="Ran L."/>
            <person name="Larsson J."/>
            <person name="Vigil-Stenman T."/>
            <person name="Nylander J.A."/>
            <person name="Ininbergs K."/>
            <person name="Zheng W.W."/>
            <person name="Lapidus A."/>
            <person name="Lowry S."/>
            <person name="Haselkorn R."/>
            <person name="Bergman B."/>
        </authorList>
    </citation>
    <scope>NUCLEOTIDE SEQUENCE [LARGE SCALE GENOMIC DNA]</scope>
    <source>
        <strain evidence="6 7">0708</strain>
    </source>
</reference>
<keyword evidence="3" id="KW-0408">Iron</keyword>
<dbReference type="OrthoDB" id="9795104at2"/>
<evidence type="ECO:0000313" key="6">
    <source>
        <dbReference type="EMBL" id="ADI65683.1"/>
    </source>
</evidence>
<dbReference type="InterPro" id="IPR036922">
    <property type="entry name" value="Rieske_2Fe-2S_sf"/>
</dbReference>
<name>D7DWM0_NOSA0</name>
<dbReference type="GO" id="GO:0046872">
    <property type="term" value="F:metal ion binding"/>
    <property type="evidence" value="ECO:0007669"/>
    <property type="project" value="UniProtKB-KW"/>
</dbReference>
<evidence type="ECO:0000259" key="5">
    <source>
        <dbReference type="PROSITE" id="PS51296"/>
    </source>
</evidence>
<dbReference type="InterPro" id="IPR017941">
    <property type="entry name" value="Rieske_2Fe-2S"/>
</dbReference>
<keyword evidence="2" id="KW-0479">Metal-binding</keyword>
<evidence type="ECO:0000313" key="7">
    <source>
        <dbReference type="Proteomes" id="UP000001511"/>
    </source>
</evidence>
<dbReference type="GO" id="GO:0051537">
    <property type="term" value="F:2 iron, 2 sulfur cluster binding"/>
    <property type="evidence" value="ECO:0007669"/>
    <property type="project" value="UniProtKB-KW"/>
</dbReference>
<dbReference type="EMBL" id="CP002059">
    <property type="protein sequence ID" value="ADI65683.1"/>
    <property type="molecule type" value="Genomic_DNA"/>
</dbReference>
<evidence type="ECO:0000256" key="3">
    <source>
        <dbReference type="ARBA" id="ARBA00023004"/>
    </source>
</evidence>
<sequence>MAWTKILAENALDSGARQVVKVGNKNILVVNHENQLYAVENNCPHLKLPLKPGKIEDGGIVCSFHRSAFDLNTGEVKTWCPWPPGVGKLLSMVSQEKTLPVFPVRVEDGNILIDVPEA</sequence>
<dbReference type="CDD" id="cd03467">
    <property type="entry name" value="Rieske"/>
    <property type="match status" value="1"/>
</dbReference>
<dbReference type="KEGG" id="naz:Aazo_4335"/>
<dbReference type="PROSITE" id="PS51296">
    <property type="entry name" value="RIESKE"/>
    <property type="match status" value="1"/>
</dbReference>
<dbReference type="SUPFAM" id="SSF50022">
    <property type="entry name" value="ISP domain"/>
    <property type="match status" value="1"/>
</dbReference>
<keyword evidence="1" id="KW-0001">2Fe-2S</keyword>
<dbReference type="Proteomes" id="UP000001511">
    <property type="component" value="Chromosome"/>
</dbReference>
<dbReference type="RefSeq" id="WP_013192694.1">
    <property type="nucleotide sequence ID" value="NC_014248.1"/>
</dbReference>
<dbReference type="Gene3D" id="2.102.10.10">
    <property type="entry name" value="Rieske [2Fe-2S] iron-sulphur domain"/>
    <property type="match status" value="1"/>
</dbReference>
<proteinExistence type="predicted"/>
<protein>
    <submittedName>
        <fullName evidence="6">Rieske (2Fe-2S) iron-sulfur domain protein</fullName>
    </submittedName>
</protein>
<organism evidence="6 7">
    <name type="scientific">Nostoc azollae (strain 0708)</name>
    <name type="common">Anabaena azollae (strain 0708)</name>
    <dbReference type="NCBI Taxonomy" id="551115"/>
    <lineage>
        <taxon>Bacteria</taxon>
        <taxon>Bacillati</taxon>
        <taxon>Cyanobacteriota</taxon>
        <taxon>Cyanophyceae</taxon>
        <taxon>Nostocales</taxon>
        <taxon>Nostocaceae</taxon>
        <taxon>Trichormus</taxon>
    </lineage>
</organism>
<evidence type="ECO:0000256" key="1">
    <source>
        <dbReference type="ARBA" id="ARBA00022714"/>
    </source>
</evidence>
<feature type="domain" description="Rieske" evidence="5">
    <location>
        <begin position="3"/>
        <end position="113"/>
    </location>
</feature>
<evidence type="ECO:0000256" key="2">
    <source>
        <dbReference type="ARBA" id="ARBA00022723"/>
    </source>
</evidence>
<accession>D7DWM0</accession>
<dbReference type="Pfam" id="PF00355">
    <property type="entry name" value="Rieske"/>
    <property type="match status" value="1"/>
</dbReference>
<dbReference type="AlphaFoldDB" id="D7DWM0"/>
<dbReference type="HOGENOM" id="CLU_055690_5_3_3"/>
<gene>
    <name evidence="6" type="ordered locus">Aazo_4335</name>
</gene>
<dbReference type="GO" id="GO:0016705">
    <property type="term" value="F:oxidoreductase activity, acting on paired donors, with incorporation or reduction of molecular oxygen"/>
    <property type="evidence" value="ECO:0007669"/>
    <property type="project" value="UniProtKB-ARBA"/>
</dbReference>